<dbReference type="EMBL" id="CAJNIZ010047731">
    <property type="protein sequence ID" value="CAE7774651.1"/>
    <property type="molecule type" value="Genomic_DNA"/>
</dbReference>
<protein>
    <submittedName>
        <fullName evidence="1">Uncharacterized protein</fullName>
    </submittedName>
</protein>
<organism evidence="1 2">
    <name type="scientific">Symbiodinium pilosum</name>
    <name type="common">Dinoflagellate</name>
    <dbReference type="NCBI Taxonomy" id="2952"/>
    <lineage>
        <taxon>Eukaryota</taxon>
        <taxon>Sar</taxon>
        <taxon>Alveolata</taxon>
        <taxon>Dinophyceae</taxon>
        <taxon>Suessiales</taxon>
        <taxon>Symbiodiniaceae</taxon>
        <taxon>Symbiodinium</taxon>
    </lineage>
</organism>
<comment type="caution">
    <text evidence="1">The sequence shown here is derived from an EMBL/GenBank/DDBJ whole genome shotgun (WGS) entry which is preliminary data.</text>
</comment>
<accession>A0A812YG67</accession>
<feature type="non-terminal residue" evidence="1">
    <location>
        <position position="92"/>
    </location>
</feature>
<name>A0A812YG67_SYMPI</name>
<gene>
    <name evidence="1" type="ORF">SPIL2461_LOCUS22897</name>
</gene>
<keyword evidence="2" id="KW-1185">Reference proteome</keyword>
<dbReference type="AlphaFoldDB" id="A0A812YG67"/>
<sequence length="92" mass="10722">RRAFQLTDMWLQFRHAWDEALVDQVSALPEASGIHELFRPSCFREVQQCYLDLYKHLDNFISFLSMVTHYRRLANIAGDAGMCSPFAITILQ</sequence>
<reference evidence="1" key="1">
    <citation type="submission" date="2021-02" db="EMBL/GenBank/DDBJ databases">
        <authorList>
            <person name="Dougan E. K."/>
            <person name="Rhodes N."/>
            <person name="Thang M."/>
            <person name="Chan C."/>
        </authorList>
    </citation>
    <scope>NUCLEOTIDE SEQUENCE</scope>
</reference>
<proteinExistence type="predicted"/>
<evidence type="ECO:0000313" key="2">
    <source>
        <dbReference type="Proteomes" id="UP000649617"/>
    </source>
</evidence>
<evidence type="ECO:0000313" key="1">
    <source>
        <dbReference type="EMBL" id="CAE7774651.1"/>
    </source>
</evidence>
<dbReference type="Proteomes" id="UP000649617">
    <property type="component" value="Unassembled WGS sequence"/>
</dbReference>